<dbReference type="Pfam" id="PF01841">
    <property type="entry name" value="Transglut_core"/>
    <property type="match status" value="1"/>
</dbReference>
<sequence>MLAALCVQTAWAAGEGGAFKVSRTPEHTEKITTGRKTYSIVMGGTADMDNTLTRIYDNFEIAFAPMVSLTVANTGDVPVANPRVITNDRRRWWCMEELLKDVLAGATTRQEKALMIWNFARANRHHDSPIHGSAELHDPVKMFNIYGAGLCSNSSAVGCSLMHAAGLNEKGGGKDPQTRGLHGHVMHEAYIKGGWQFLDIDQDAIYWDRENETLVSGDAVTRDHELATRE</sequence>
<feature type="domain" description="Transglutaminase-like" evidence="1">
    <location>
        <begin position="98"/>
        <end position="199"/>
    </location>
</feature>
<protein>
    <recommendedName>
        <fullName evidence="1">Transglutaminase-like domain-containing protein</fullName>
    </recommendedName>
</protein>
<reference evidence="2" key="1">
    <citation type="journal article" date="2015" name="Nature">
        <title>Complex archaea that bridge the gap between prokaryotes and eukaryotes.</title>
        <authorList>
            <person name="Spang A."/>
            <person name="Saw J.H."/>
            <person name="Jorgensen S.L."/>
            <person name="Zaremba-Niedzwiedzka K."/>
            <person name="Martijn J."/>
            <person name="Lind A.E."/>
            <person name="van Eijk R."/>
            <person name="Schleper C."/>
            <person name="Guy L."/>
            <person name="Ettema T.J."/>
        </authorList>
    </citation>
    <scope>NUCLEOTIDE SEQUENCE</scope>
</reference>
<accession>A0A0F9AL05</accession>
<dbReference type="InterPro" id="IPR002931">
    <property type="entry name" value="Transglutaminase-like"/>
</dbReference>
<evidence type="ECO:0000313" key="2">
    <source>
        <dbReference type="EMBL" id="KKL10085.1"/>
    </source>
</evidence>
<name>A0A0F9AL05_9ZZZZ</name>
<proteinExistence type="predicted"/>
<gene>
    <name evidence="2" type="ORF">LCGC14_2559360</name>
</gene>
<evidence type="ECO:0000259" key="1">
    <source>
        <dbReference type="Pfam" id="PF01841"/>
    </source>
</evidence>
<feature type="non-terminal residue" evidence="2">
    <location>
        <position position="230"/>
    </location>
</feature>
<organism evidence="2">
    <name type="scientific">marine sediment metagenome</name>
    <dbReference type="NCBI Taxonomy" id="412755"/>
    <lineage>
        <taxon>unclassified sequences</taxon>
        <taxon>metagenomes</taxon>
        <taxon>ecological metagenomes</taxon>
    </lineage>
</organism>
<dbReference type="EMBL" id="LAZR01042205">
    <property type="protein sequence ID" value="KKL10085.1"/>
    <property type="molecule type" value="Genomic_DNA"/>
</dbReference>
<comment type="caution">
    <text evidence="2">The sequence shown here is derived from an EMBL/GenBank/DDBJ whole genome shotgun (WGS) entry which is preliminary data.</text>
</comment>
<dbReference type="AlphaFoldDB" id="A0A0F9AL05"/>